<feature type="compositionally biased region" description="Basic and acidic residues" evidence="1">
    <location>
        <begin position="27"/>
        <end position="52"/>
    </location>
</feature>
<sequence length="459" mass="52798">MDSKNTSRRIHRPRSLEEPVRIFEVTHDMYDERQSKRYHDKARGKGKEKQVEADSTTSNEAQDEYHEKNDNFMLTSLVPPRLGATHRRLSRQQPKRKELPMKFVGQMMKDNVDYRESINKIKLTPTFLIDYSTFKAPDLDDDVVWMLDALGLRRFGAPRDLRISGMGSSISRSTGNTSTSLYLALEEHFGFDYQDAIDFGPEEHGDIWHHIGRGPFTSGKTKSAMISHPAKRYIHKLLANTIFARTVQNSILGDELLVLKTPFVDFPRRVNYASLFAERMVKIKHDAIYCTDDQAFLSFGGVITTILEAARVDLTDRAFTAEEHYLDLERLGTMKILEGACIDPDRFGYRYHVPPRLIHTIMLPCPTISRLRDGATRWDPDSSEFLSLQSGERLLLTLTGFIKKKALDSRRTTKATRSHESESSSHEEERARSIALEQHLAEQIALTEQMERMIRDPRH</sequence>
<evidence type="ECO:0000313" key="3">
    <source>
        <dbReference type="EMBL" id="EFH53469.1"/>
    </source>
</evidence>
<feature type="region of interest" description="Disordered" evidence="1">
    <location>
        <begin position="27"/>
        <end position="69"/>
    </location>
</feature>
<name>D7LP39_ARALL</name>
<dbReference type="AlphaFoldDB" id="D7LP39"/>
<keyword evidence="4" id="KW-1185">Reference proteome</keyword>
<protein>
    <submittedName>
        <fullName evidence="3">Predicted protein</fullName>
    </submittedName>
</protein>
<proteinExistence type="predicted"/>
<organism evidence="4">
    <name type="scientific">Arabidopsis lyrata subsp. lyrata</name>
    <name type="common">Lyre-leaved rock-cress</name>
    <dbReference type="NCBI Taxonomy" id="81972"/>
    <lineage>
        <taxon>Eukaryota</taxon>
        <taxon>Viridiplantae</taxon>
        <taxon>Streptophyta</taxon>
        <taxon>Embryophyta</taxon>
        <taxon>Tracheophyta</taxon>
        <taxon>Spermatophyta</taxon>
        <taxon>Magnoliopsida</taxon>
        <taxon>eudicotyledons</taxon>
        <taxon>Gunneridae</taxon>
        <taxon>Pentapetalae</taxon>
        <taxon>rosids</taxon>
        <taxon>malvids</taxon>
        <taxon>Brassicales</taxon>
        <taxon>Brassicaceae</taxon>
        <taxon>Camelineae</taxon>
        <taxon>Arabidopsis</taxon>
    </lineage>
</organism>
<feature type="region of interest" description="Disordered" evidence="1">
    <location>
        <begin position="409"/>
        <end position="432"/>
    </location>
</feature>
<gene>
    <name evidence="3" type="ORF">ARALYDRAFT_347353</name>
</gene>
<dbReference type="EMBL" id="GL348717">
    <property type="protein sequence ID" value="EFH53469.1"/>
    <property type="molecule type" value="Genomic_DNA"/>
</dbReference>
<dbReference type="InterPro" id="IPR004312">
    <property type="entry name" value="ATHILA_Orf1_C"/>
</dbReference>
<reference evidence="4" key="1">
    <citation type="journal article" date="2011" name="Nat. Genet.">
        <title>The Arabidopsis lyrata genome sequence and the basis of rapid genome size change.</title>
        <authorList>
            <person name="Hu T.T."/>
            <person name="Pattyn P."/>
            <person name="Bakker E.G."/>
            <person name="Cao J."/>
            <person name="Cheng J.-F."/>
            <person name="Clark R.M."/>
            <person name="Fahlgren N."/>
            <person name="Fawcett J.A."/>
            <person name="Grimwood J."/>
            <person name="Gundlach H."/>
            <person name="Haberer G."/>
            <person name="Hollister J.D."/>
            <person name="Ossowski S."/>
            <person name="Ottilar R.P."/>
            <person name="Salamov A.A."/>
            <person name="Schneeberger K."/>
            <person name="Spannagl M."/>
            <person name="Wang X."/>
            <person name="Yang L."/>
            <person name="Nasrallah M.E."/>
            <person name="Bergelson J."/>
            <person name="Carrington J.C."/>
            <person name="Gaut B.S."/>
            <person name="Schmutz J."/>
            <person name="Mayer K.F.X."/>
            <person name="Van de Peer Y."/>
            <person name="Grigoriev I.V."/>
            <person name="Nordborg M."/>
            <person name="Weigel D."/>
            <person name="Guo Y.-L."/>
        </authorList>
    </citation>
    <scope>NUCLEOTIDE SEQUENCE [LARGE SCALE GENOMIC DNA]</scope>
    <source>
        <strain evidence="4">cv. MN47</strain>
    </source>
</reference>
<dbReference type="HOGENOM" id="CLU_596361_0_0_1"/>
<dbReference type="Proteomes" id="UP000008694">
    <property type="component" value="Unassembled WGS sequence"/>
</dbReference>
<evidence type="ECO:0000259" key="2">
    <source>
        <dbReference type="Pfam" id="PF03078"/>
    </source>
</evidence>
<evidence type="ECO:0000313" key="4">
    <source>
        <dbReference type="Proteomes" id="UP000008694"/>
    </source>
</evidence>
<dbReference type="Pfam" id="PF03078">
    <property type="entry name" value="ATHILA"/>
    <property type="match status" value="1"/>
</dbReference>
<evidence type="ECO:0000256" key="1">
    <source>
        <dbReference type="SAM" id="MobiDB-lite"/>
    </source>
</evidence>
<dbReference type="Gramene" id="fgenesh1_pg.C_scaffold_5000745">
    <property type="protein sequence ID" value="fgenesh1_pg.C_scaffold_5000745"/>
    <property type="gene ID" value="fgenesh1_pg.C_scaffold_5000745"/>
</dbReference>
<accession>D7LP39</accession>
<feature type="domain" description="Arabidopsis retrotransposon Orf1 C-terminal" evidence="2">
    <location>
        <begin position="184"/>
        <end position="428"/>
    </location>
</feature>